<dbReference type="EMBL" id="JAWQEG010002200">
    <property type="protein sequence ID" value="KAK3873667.1"/>
    <property type="molecule type" value="Genomic_DNA"/>
</dbReference>
<evidence type="ECO:0000313" key="1">
    <source>
        <dbReference type="EMBL" id="KAK3873667.1"/>
    </source>
</evidence>
<comment type="caution">
    <text evidence="1">The sequence shown here is derived from an EMBL/GenBank/DDBJ whole genome shotgun (WGS) entry which is preliminary data.</text>
</comment>
<keyword evidence="2" id="KW-1185">Reference proteome</keyword>
<accession>A0AAE1KII9</accession>
<dbReference type="AlphaFoldDB" id="A0AAE1KII9"/>
<reference evidence="1" key="1">
    <citation type="submission" date="2023-10" db="EMBL/GenBank/DDBJ databases">
        <title>Genome assemblies of two species of porcelain crab, Petrolisthes cinctipes and Petrolisthes manimaculis (Anomura: Porcellanidae).</title>
        <authorList>
            <person name="Angst P."/>
        </authorList>
    </citation>
    <scope>NUCLEOTIDE SEQUENCE</scope>
    <source>
        <strain evidence="1">PB745_01</strain>
        <tissue evidence="1">Gill</tissue>
    </source>
</reference>
<protein>
    <submittedName>
        <fullName evidence="1">Uncharacterized protein</fullName>
    </submittedName>
</protein>
<name>A0AAE1KII9_PETCI</name>
<sequence>MGADPSVGGGGGKCQWYLAAHTPGALQEAGGRSRCNNHYNEAVGRSRGRESLMTPWTTVKLEAVQEEGELFRRHRAVQGAEVVWGVEQSRRSGTQAKY</sequence>
<evidence type="ECO:0000313" key="2">
    <source>
        <dbReference type="Proteomes" id="UP001286313"/>
    </source>
</evidence>
<proteinExistence type="predicted"/>
<organism evidence="1 2">
    <name type="scientific">Petrolisthes cinctipes</name>
    <name type="common">Flat porcelain crab</name>
    <dbReference type="NCBI Taxonomy" id="88211"/>
    <lineage>
        <taxon>Eukaryota</taxon>
        <taxon>Metazoa</taxon>
        <taxon>Ecdysozoa</taxon>
        <taxon>Arthropoda</taxon>
        <taxon>Crustacea</taxon>
        <taxon>Multicrustacea</taxon>
        <taxon>Malacostraca</taxon>
        <taxon>Eumalacostraca</taxon>
        <taxon>Eucarida</taxon>
        <taxon>Decapoda</taxon>
        <taxon>Pleocyemata</taxon>
        <taxon>Anomura</taxon>
        <taxon>Galatheoidea</taxon>
        <taxon>Porcellanidae</taxon>
        <taxon>Petrolisthes</taxon>
    </lineage>
</organism>
<gene>
    <name evidence="1" type="ORF">Pcinc_021335</name>
</gene>
<dbReference type="Proteomes" id="UP001286313">
    <property type="component" value="Unassembled WGS sequence"/>
</dbReference>